<keyword evidence="2" id="KW-1185">Reference proteome</keyword>
<dbReference type="RefSeq" id="WP_110030626.1">
    <property type="nucleotide sequence ID" value="NZ_QGTR01000001.1"/>
</dbReference>
<protein>
    <recommendedName>
        <fullName evidence="3">PilZ domain-containing protein</fullName>
    </recommendedName>
</protein>
<comment type="caution">
    <text evidence="1">The sequence shown here is derived from an EMBL/GenBank/DDBJ whole genome shotgun (WGS) entry which is preliminary data.</text>
</comment>
<sequence>MKMKSHALTQLGERSDRRVYFRRDANCPVITHVRRRGETERSQVPAWLVNICEDGALLTSDYFPTRLEDAYVIIPGLGSKVLGAVRSQGQYTINVKFRSLLNAALIDKISRLTMVPKD</sequence>
<accession>A0A317PU21</accession>
<dbReference type="Proteomes" id="UP000246352">
    <property type="component" value="Unassembled WGS sequence"/>
</dbReference>
<evidence type="ECO:0000313" key="1">
    <source>
        <dbReference type="EMBL" id="PWW04164.1"/>
    </source>
</evidence>
<evidence type="ECO:0008006" key="3">
    <source>
        <dbReference type="Google" id="ProtNLM"/>
    </source>
</evidence>
<proteinExistence type="predicted"/>
<dbReference type="AlphaFoldDB" id="A0A317PU21"/>
<evidence type="ECO:0000313" key="2">
    <source>
        <dbReference type="Proteomes" id="UP000246352"/>
    </source>
</evidence>
<reference evidence="1 2" key="1">
    <citation type="submission" date="2018-05" db="EMBL/GenBank/DDBJ databases">
        <title>Genomic Encyclopedia of Type Strains, Phase IV (KMG-IV): sequencing the most valuable type-strain genomes for metagenomic binning, comparative biology and taxonomic classification.</title>
        <authorList>
            <person name="Goeker M."/>
        </authorList>
    </citation>
    <scope>NUCLEOTIDE SEQUENCE [LARGE SCALE GENOMIC DNA]</scope>
    <source>
        <strain evidence="1 2">DSM 16791</strain>
    </source>
</reference>
<organism evidence="1 2">
    <name type="scientific">Hoeflea marina</name>
    <dbReference type="NCBI Taxonomy" id="274592"/>
    <lineage>
        <taxon>Bacteria</taxon>
        <taxon>Pseudomonadati</taxon>
        <taxon>Pseudomonadota</taxon>
        <taxon>Alphaproteobacteria</taxon>
        <taxon>Hyphomicrobiales</taxon>
        <taxon>Rhizobiaceae</taxon>
        <taxon>Hoeflea</taxon>
    </lineage>
</organism>
<dbReference type="OrthoDB" id="8115543at2"/>
<dbReference type="EMBL" id="QGTR01000001">
    <property type="protein sequence ID" value="PWW04164.1"/>
    <property type="molecule type" value="Genomic_DNA"/>
</dbReference>
<gene>
    <name evidence="1" type="ORF">DFR52_101855</name>
</gene>
<name>A0A317PU21_9HYPH</name>